<dbReference type="InterPro" id="IPR036390">
    <property type="entry name" value="WH_DNA-bd_sf"/>
</dbReference>
<dbReference type="Pfam" id="PF00392">
    <property type="entry name" value="GntR"/>
    <property type="match status" value="1"/>
</dbReference>
<dbReference type="Gene3D" id="1.20.120.530">
    <property type="entry name" value="GntR ligand-binding domain-like"/>
    <property type="match status" value="1"/>
</dbReference>
<dbReference type="Pfam" id="PF07729">
    <property type="entry name" value="FCD"/>
    <property type="match status" value="1"/>
</dbReference>
<dbReference type="InterPro" id="IPR000524">
    <property type="entry name" value="Tscrpt_reg_HTH_GntR"/>
</dbReference>
<keyword evidence="1" id="KW-0805">Transcription regulation</keyword>
<evidence type="ECO:0000313" key="6">
    <source>
        <dbReference type="Proteomes" id="UP000195569"/>
    </source>
</evidence>
<accession>A0A1N7SPN5</accession>
<dbReference type="Proteomes" id="UP000195569">
    <property type="component" value="Unassembled WGS sequence"/>
</dbReference>
<reference evidence="5" key="1">
    <citation type="submission" date="2016-12" db="EMBL/GenBank/DDBJ databases">
        <authorList>
            <person name="Moulin L."/>
        </authorList>
    </citation>
    <scope>NUCLEOTIDE SEQUENCE [LARGE SCALE GENOMIC DNA]</scope>
    <source>
        <strain evidence="5">STM 7183</strain>
    </source>
</reference>
<dbReference type="InterPro" id="IPR036388">
    <property type="entry name" value="WH-like_DNA-bd_sf"/>
</dbReference>
<dbReference type="InterPro" id="IPR011711">
    <property type="entry name" value="GntR_C"/>
</dbReference>
<comment type="caution">
    <text evidence="5">The sequence shown here is derived from an EMBL/GenBank/DDBJ whole genome shotgun (WGS) entry which is preliminary data.</text>
</comment>
<evidence type="ECO:0000256" key="3">
    <source>
        <dbReference type="ARBA" id="ARBA00023163"/>
    </source>
</evidence>
<name>A0A1N7SPN5_9BURK</name>
<evidence type="ECO:0000313" key="5">
    <source>
        <dbReference type="EMBL" id="SIT49383.1"/>
    </source>
</evidence>
<dbReference type="Gene3D" id="1.10.10.10">
    <property type="entry name" value="Winged helix-like DNA-binding domain superfamily/Winged helix DNA-binding domain"/>
    <property type="match status" value="1"/>
</dbReference>
<feature type="domain" description="HTH gntR-type" evidence="4">
    <location>
        <begin position="17"/>
        <end position="84"/>
    </location>
</feature>
<dbReference type="GO" id="GO:0003700">
    <property type="term" value="F:DNA-binding transcription factor activity"/>
    <property type="evidence" value="ECO:0007669"/>
    <property type="project" value="InterPro"/>
</dbReference>
<keyword evidence="6" id="KW-1185">Reference proteome</keyword>
<keyword evidence="3" id="KW-0804">Transcription</keyword>
<evidence type="ECO:0000259" key="4">
    <source>
        <dbReference type="PROSITE" id="PS50949"/>
    </source>
</evidence>
<dbReference type="PANTHER" id="PTHR43537">
    <property type="entry name" value="TRANSCRIPTIONAL REGULATOR, GNTR FAMILY"/>
    <property type="match status" value="1"/>
</dbReference>
<dbReference type="RefSeq" id="WP_087738400.1">
    <property type="nucleotide sequence ID" value="NZ_CYGY02000068.1"/>
</dbReference>
<evidence type="ECO:0000256" key="1">
    <source>
        <dbReference type="ARBA" id="ARBA00023015"/>
    </source>
</evidence>
<dbReference type="SMART" id="SM00345">
    <property type="entry name" value="HTH_GNTR"/>
    <property type="match status" value="1"/>
</dbReference>
<gene>
    <name evidence="5" type="ORF">BN2476_680108</name>
</gene>
<dbReference type="EMBL" id="CYGY02000068">
    <property type="protein sequence ID" value="SIT49383.1"/>
    <property type="molecule type" value="Genomic_DNA"/>
</dbReference>
<keyword evidence="2" id="KW-0238">DNA-binding</keyword>
<dbReference type="SUPFAM" id="SSF48008">
    <property type="entry name" value="GntR ligand-binding domain-like"/>
    <property type="match status" value="1"/>
</dbReference>
<protein>
    <recommendedName>
        <fullName evidence="4">HTH gntR-type domain-containing protein</fullName>
    </recommendedName>
</protein>
<sequence>MEDVKTVGTTKRSAISAIRVQEIARLIEADIESGRYVPGAWLKQVDLEEAYGCTRLHVRQALDRLAEKSVVTLIPNRGYRVTEFDAERYSQLLHVRAILEVAALQEVAQHITADSLAELKRLADRFVAIVEEGSIIELEESNRAYHSEMLRHCPNKELVNLIFNLRSSIPVAVSRRKNTLALCRKAAQEHIEMIELLRARDVEGACALMRHHVLAGIEFVD</sequence>
<dbReference type="PANTHER" id="PTHR43537:SF24">
    <property type="entry name" value="GLUCONATE OPERON TRANSCRIPTIONAL REPRESSOR"/>
    <property type="match status" value="1"/>
</dbReference>
<dbReference type="OrthoDB" id="9799812at2"/>
<evidence type="ECO:0000256" key="2">
    <source>
        <dbReference type="ARBA" id="ARBA00023125"/>
    </source>
</evidence>
<dbReference type="AlphaFoldDB" id="A0A1N7SPN5"/>
<dbReference type="PROSITE" id="PS50949">
    <property type="entry name" value="HTH_GNTR"/>
    <property type="match status" value="1"/>
</dbReference>
<dbReference type="GO" id="GO:0003677">
    <property type="term" value="F:DNA binding"/>
    <property type="evidence" value="ECO:0007669"/>
    <property type="project" value="UniProtKB-KW"/>
</dbReference>
<organism evidence="5 6">
    <name type="scientific">Paraburkholderia piptadeniae</name>
    <dbReference type="NCBI Taxonomy" id="1701573"/>
    <lineage>
        <taxon>Bacteria</taxon>
        <taxon>Pseudomonadati</taxon>
        <taxon>Pseudomonadota</taxon>
        <taxon>Betaproteobacteria</taxon>
        <taxon>Burkholderiales</taxon>
        <taxon>Burkholderiaceae</taxon>
        <taxon>Paraburkholderia</taxon>
    </lineage>
</organism>
<dbReference type="SUPFAM" id="SSF46785">
    <property type="entry name" value="Winged helix' DNA-binding domain"/>
    <property type="match status" value="1"/>
</dbReference>
<proteinExistence type="predicted"/>
<dbReference type="SMART" id="SM00895">
    <property type="entry name" value="FCD"/>
    <property type="match status" value="1"/>
</dbReference>
<dbReference type="InterPro" id="IPR008920">
    <property type="entry name" value="TF_FadR/GntR_C"/>
</dbReference>